<sequence length="498" mass="55662">MATFPTSAVIERLSDRYEFLQSIGNPLGYQQLLATDIQHRQSVVIKSLSLGKGTSAGDICCFEREVHLLESLRHPTIPRYIDSFGIETPAGKGLVLVQAHAPSSQTLHQQLVAGKTYREAEIKSIARQLLQGLVYLHSKGLVHRDITPGNVAIADSDNALAQVSWLNLGSVQYVESQRADAMVGTYGYMPVEQVGGQARFASDLYSLGATLIALATGRRPQDLPRDGHKIAFACRPSHLSASFQQWINWLIEPHISDRPNSAQQALKALNQLPFSMIKRRLKQPAKAALAPIPIVSKPYAQDQLYFTKIRQREQANTLNLTISPMGFSRADYKRAMPPVLMGCALLTLGVYLLSLLSFSWDMLSHTRGIASLAAAVLGACGSVQGCKFLWVGLRWLDHQLLREIHIQLEANVLLISYKYWLRSPFYIVNTRRKDIYNVSTLPDCSALRILTHRNRTEVPSNSFKLTTSHGNLTPRDIRWLTSLINDWRMRHEGCVAED</sequence>
<proteinExistence type="predicted"/>
<reference evidence="5 6" key="2">
    <citation type="submission" date="2018-06" db="EMBL/GenBank/DDBJ databases">
        <title>Metagenomic assembly of (sub)arctic Cyanobacteria and their associated microbiome from non-axenic cultures.</title>
        <authorList>
            <person name="Baurain D."/>
        </authorList>
    </citation>
    <scope>NUCLEOTIDE SEQUENCE [LARGE SCALE GENOMIC DNA]</scope>
    <source>
        <strain evidence="5">ULC129bin1</strain>
    </source>
</reference>
<keyword evidence="3" id="KW-0472">Membrane</keyword>
<dbReference type="CDD" id="cd14014">
    <property type="entry name" value="STKc_PknB_like"/>
    <property type="match status" value="1"/>
</dbReference>
<keyword evidence="3" id="KW-0812">Transmembrane</keyword>
<keyword evidence="1" id="KW-0547">Nucleotide-binding</keyword>
<name>A0A2W4UKH8_9CYAN</name>
<evidence type="ECO:0000256" key="2">
    <source>
        <dbReference type="ARBA" id="ARBA00022840"/>
    </source>
</evidence>
<gene>
    <name evidence="5" type="ORF">DCF25_07920</name>
</gene>
<evidence type="ECO:0000259" key="4">
    <source>
        <dbReference type="PROSITE" id="PS50011"/>
    </source>
</evidence>
<dbReference type="PROSITE" id="PS50011">
    <property type="entry name" value="PROTEIN_KINASE_DOM"/>
    <property type="match status" value="1"/>
</dbReference>
<feature type="transmembrane region" description="Helical" evidence="3">
    <location>
        <begin position="372"/>
        <end position="393"/>
    </location>
</feature>
<evidence type="ECO:0000256" key="1">
    <source>
        <dbReference type="ARBA" id="ARBA00022741"/>
    </source>
</evidence>
<evidence type="ECO:0000313" key="6">
    <source>
        <dbReference type="Proteomes" id="UP000249354"/>
    </source>
</evidence>
<dbReference type="Pfam" id="PF00069">
    <property type="entry name" value="Pkinase"/>
    <property type="match status" value="1"/>
</dbReference>
<protein>
    <recommendedName>
        <fullName evidence="4">Protein kinase domain-containing protein</fullName>
    </recommendedName>
</protein>
<dbReference type="PANTHER" id="PTHR24363">
    <property type="entry name" value="SERINE/THREONINE PROTEIN KINASE"/>
    <property type="match status" value="1"/>
</dbReference>
<keyword evidence="2" id="KW-0067">ATP-binding</keyword>
<keyword evidence="3" id="KW-1133">Transmembrane helix</keyword>
<dbReference type="GO" id="GO:0004674">
    <property type="term" value="F:protein serine/threonine kinase activity"/>
    <property type="evidence" value="ECO:0007669"/>
    <property type="project" value="TreeGrafter"/>
</dbReference>
<dbReference type="EMBL" id="QBMC01000039">
    <property type="protein sequence ID" value="PZO19717.1"/>
    <property type="molecule type" value="Genomic_DNA"/>
</dbReference>
<dbReference type="AlphaFoldDB" id="A0A2W4UKH8"/>
<feature type="transmembrane region" description="Helical" evidence="3">
    <location>
        <begin position="339"/>
        <end position="360"/>
    </location>
</feature>
<dbReference type="Gene3D" id="3.30.200.20">
    <property type="entry name" value="Phosphorylase Kinase, domain 1"/>
    <property type="match status" value="1"/>
</dbReference>
<evidence type="ECO:0000313" key="5">
    <source>
        <dbReference type="EMBL" id="PZO19717.1"/>
    </source>
</evidence>
<dbReference type="InterPro" id="IPR011009">
    <property type="entry name" value="Kinase-like_dom_sf"/>
</dbReference>
<evidence type="ECO:0000256" key="3">
    <source>
        <dbReference type="SAM" id="Phobius"/>
    </source>
</evidence>
<dbReference type="InterPro" id="IPR000719">
    <property type="entry name" value="Prot_kinase_dom"/>
</dbReference>
<reference evidence="6" key="1">
    <citation type="submission" date="2018-04" db="EMBL/GenBank/DDBJ databases">
        <authorList>
            <person name="Cornet L."/>
        </authorList>
    </citation>
    <scope>NUCLEOTIDE SEQUENCE [LARGE SCALE GENOMIC DNA]</scope>
</reference>
<dbReference type="SUPFAM" id="SSF56112">
    <property type="entry name" value="Protein kinase-like (PK-like)"/>
    <property type="match status" value="1"/>
</dbReference>
<dbReference type="PANTHER" id="PTHR24363:SF7">
    <property type="entry name" value="SERINE_THREONINE-PROTEIN KINASE-LIKE PROTEIN E"/>
    <property type="match status" value="1"/>
</dbReference>
<accession>A0A2W4UKH8</accession>
<dbReference type="GO" id="GO:0005524">
    <property type="term" value="F:ATP binding"/>
    <property type="evidence" value="ECO:0007669"/>
    <property type="project" value="UniProtKB-KW"/>
</dbReference>
<comment type="caution">
    <text evidence="5">The sequence shown here is derived from an EMBL/GenBank/DDBJ whole genome shotgun (WGS) entry which is preliminary data.</text>
</comment>
<dbReference type="Proteomes" id="UP000249354">
    <property type="component" value="Unassembled WGS sequence"/>
</dbReference>
<dbReference type="Gene3D" id="1.10.510.10">
    <property type="entry name" value="Transferase(Phosphotransferase) domain 1"/>
    <property type="match status" value="1"/>
</dbReference>
<feature type="domain" description="Protein kinase" evidence="4">
    <location>
        <begin position="17"/>
        <end position="275"/>
    </location>
</feature>
<organism evidence="5 6">
    <name type="scientific">Leptolyngbya foveolarum</name>
    <dbReference type="NCBI Taxonomy" id="47253"/>
    <lineage>
        <taxon>Bacteria</taxon>
        <taxon>Bacillati</taxon>
        <taxon>Cyanobacteriota</taxon>
        <taxon>Cyanophyceae</taxon>
        <taxon>Leptolyngbyales</taxon>
        <taxon>Leptolyngbyaceae</taxon>
        <taxon>Leptolyngbya group</taxon>
        <taxon>Leptolyngbya</taxon>
    </lineage>
</organism>